<accession>A0A2P6QNN0</accession>
<feature type="domain" description="FCP1 homology" evidence="1">
    <location>
        <begin position="88"/>
        <end position="195"/>
    </location>
</feature>
<dbReference type="Pfam" id="PF03031">
    <property type="entry name" value="NIF"/>
    <property type="match status" value="1"/>
</dbReference>
<organism evidence="2 3">
    <name type="scientific">Rosa chinensis</name>
    <name type="common">China rose</name>
    <dbReference type="NCBI Taxonomy" id="74649"/>
    <lineage>
        <taxon>Eukaryota</taxon>
        <taxon>Viridiplantae</taxon>
        <taxon>Streptophyta</taxon>
        <taxon>Embryophyta</taxon>
        <taxon>Tracheophyta</taxon>
        <taxon>Spermatophyta</taxon>
        <taxon>Magnoliopsida</taxon>
        <taxon>eudicotyledons</taxon>
        <taxon>Gunneridae</taxon>
        <taxon>Pentapetalae</taxon>
        <taxon>rosids</taxon>
        <taxon>fabids</taxon>
        <taxon>Rosales</taxon>
        <taxon>Rosaceae</taxon>
        <taxon>Rosoideae</taxon>
        <taxon>Rosoideae incertae sedis</taxon>
        <taxon>Rosa</taxon>
    </lineage>
</organism>
<dbReference type="InterPro" id="IPR023214">
    <property type="entry name" value="HAD_sf"/>
</dbReference>
<evidence type="ECO:0000313" key="2">
    <source>
        <dbReference type="EMBL" id="PRQ35789.1"/>
    </source>
</evidence>
<dbReference type="Proteomes" id="UP000238479">
    <property type="component" value="Chromosome 5"/>
</dbReference>
<evidence type="ECO:0000313" key="3">
    <source>
        <dbReference type="Proteomes" id="UP000238479"/>
    </source>
</evidence>
<keyword evidence="2" id="KW-0378">Hydrolase</keyword>
<dbReference type="STRING" id="74649.A0A2P6QNN0"/>
<sequence>MNGIFRSCYIVPANCLYRSGVSLLDNRYLGIVLNLEKIFIEWNNKQSFALKIQGLQSVDGDTHSAEIDRYEMNKPVIRVPNRNIVLTRIDPKDPSTSILVRVRPGWKDFRKYLVGKNSRHFHVFACMESSDDFVTKLWSDVLAPRAYLVEPHLLRYHVFGLTPGSTKSLNIIFADGQCPPGMTVILDGKNNAWRNEDKA</sequence>
<dbReference type="GO" id="GO:0016787">
    <property type="term" value="F:hydrolase activity"/>
    <property type="evidence" value="ECO:0007669"/>
    <property type="project" value="UniProtKB-KW"/>
</dbReference>
<dbReference type="InterPro" id="IPR004274">
    <property type="entry name" value="FCP1_dom"/>
</dbReference>
<dbReference type="EMBL" id="PDCK01000043">
    <property type="protein sequence ID" value="PRQ35789.1"/>
    <property type="molecule type" value="Genomic_DNA"/>
</dbReference>
<dbReference type="AlphaFoldDB" id="A0A2P6QNN0"/>
<dbReference type="Gene3D" id="3.40.50.1000">
    <property type="entry name" value="HAD superfamily/HAD-like"/>
    <property type="match status" value="1"/>
</dbReference>
<dbReference type="Gramene" id="PRQ35789">
    <property type="protein sequence ID" value="PRQ35789"/>
    <property type="gene ID" value="RchiOBHm_Chr5g0083781"/>
</dbReference>
<keyword evidence="3" id="KW-1185">Reference proteome</keyword>
<gene>
    <name evidence="2" type="ORF">RchiOBHm_Chr5g0083781</name>
</gene>
<comment type="caution">
    <text evidence="2">The sequence shown here is derived from an EMBL/GenBank/DDBJ whole genome shotgun (WGS) entry which is preliminary data.</text>
</comment>
<name>A0A2P6QNN0_ROSCH</name>
<evidence type="ECO:0000259" key="1">
    <source>
        <dbReference type="Pfam" id="PF03031"/>
    </source>
</evidence>
<protein>
    <recommendedName>
        <fullName evidence="1">FCP1 homology domain-containing protein</fullName>
    </recommendedName>
</protein>
<proteinExistence type="predicted"/>
<reference evidence="2 3" key="1">
    <citation type="journal article" date="2018" name="Nat. Genet.">
        <title>The Rosa genome provides new insights in the design of modern roses.</title>
        <authorList>
            <person name="Bendahmane M."/>
        </authorList>
    </citation>
    <scope>NUCLEOTIDE SEQUENCE [LARGE SCALE GENOMIC DNA]</scope>
    <source>
        <strain evidence="3">cv. Old Blush</strain>
    </source>
</reference>